<dbReference type="InterPro" id="IPR001372">
    <property type="entry name" value="Dynein_light_chain_typ-1/2"/>
</dbReference>
<accession>A0A8S1U1F4</accession>
<protein>
    <submittedName>
        <fullName evidence="2">Uncharacterized protein</fullName>
    </submittedName>
</protein>
<proteinExistence type="predicted"/>
<keyword evidence="3" id="KW-1185">Reference proteome</keyword>
<dbReference type="EMBL" id="CAJJDO010000030">
    <property type="protein sequence ID" value="CAD8157457.1"/>
    <property type="molecule type" value="Genomic_DNA"/>
</dbReference>
<reference evidence="2" key="1">
    <citation type="submission" date="2021-01" db="EMBL/GenBank/DDBJ databases">
        <authorList>
            <consortium name="Genoscope - CEA"/>
            <person name="William W."/>
        </authorList>
    </citation>
    <scope>NUCLEOTIDE SEQUENCE</scope>
</reference>
<dbReference type="Proteomes" id="UP000689195">
    <property type="component" value="Unassembled WGS sequence"/>
</dbReference>
<evidence type="ECO:0000256" key="1">
    <source>
        <dbReference type="SAM" id="Coils"/>
    </source>
</evidence>
<dbReference type="Pfam" id="PF01221">
    <property type="entry name" value="Dynein_light"/>
    <property type="match status" value="1"/>
</dbReference>
<organism evidence="2 3">
    <name type="scientific">Paramecium pentaurelia</name>
    <dbReference type="NCBI Taxonomy" id="43138"/>
    <lineage>
        <taxon>Eukaryota</taxon>
        <taxon>Sar</taxon>
        <taxon>Alveolata</taxon>
        <taxon>Ciliophora</taxon>
        <taxon>Intramacronucleata</taxon>
        <taxon>Oligohymenophorea</taxon>
        <taxon>Peniculida</taxon>
        <taxon>Parameciidae</taxon>
        <taxon>Paramecium</taxon>
    </lineage>
</organism>
<dbReference type="GO" id="GO:0030286">
    <property type="term" value="C:dynein complex"/>
    <property type="evidence" value="ECO:0007669"/>
    <property type="project" value="InterPro"/>
</dbReference>
<evidence type="ECO:0000313" key="3">
    <source>
        <dbReference type="Proteomes" id="UP000689195"/>
    </source>
</evidence>
<sequence>MAQADRKAVVKNADMSEEMQQDAIDCANQALEKFNIEKDIASLTRNIIQLGIVLLAETLDLMLHMKPSISSISIWDRQQFFCSRVDEIQKIQIIMEDNQCLASLFADILQIVKPQSADMQQFKEVSNERLRKCILELVRELSTLLQNLKEQLEEFIDNKYEQEIQRLENTIRQHIRVEQQQRLHIEALTQKLEEEQQQYVAEVKNQNEKIKQLENVCSQISINKVQNLNQTNFIIDPNKKSPTAYDRLNKLVSAKTKQYTQSSSTINSQQLLKIYSNPQQLLKKMQDNKNIEQIRVDTQQSDKEQSLLKLRRCVEDNQSGMFQSQRIESTSMEKYNRNQKLMRQSQIMGNSFDLVSKTMQHYKKQQKSISTLRQSWKK</sequence>
<keyword evidence="1" id="KW-0175">Coiled coil</keyword>
<feature type="coiled-coil region" evidence="1">
    <location>
        <begin position="131"/>
        <end position="223"/>
    </location>
</feature>
<dbReference type="GO" id="GO:0007017">
    <property type="term" value="P:microtubule-based process"/>
    <property type="evidence" value="ECO:0007669"/>
    <property type="project" value="InterPro"/>
</dbReference>
<name>A0A8S1U1F4_9CILI</name>
<dbReference type="AlphaFoldDB" id="A0A8S1U1F4"/>
<gene>
    <name evidence="2" type="ORF">PPENT_87.1.T0300161</name>
</gene>
<comment type="caution">
    <text evidence="2">The sequence shown here is derived from an EMBL/GenBank/DDBJ whole genome shotgun (WGS) entry which is preliminary data.</text>
</comment>
<evidence type="ECO:0000313" key="2">
    <source>
        <dbReference type="EMBL" id="CAD8157457.1"/>
    </source>
</evidence>
<dbReference type="SMART" id="SM01375">
    <property type="entry name" value="Dynein_light"/>
    <property type="match status" value="1"/>
</dbReference>